<dbReference type="Proteomes" id="UP000821837">
    <property type="component" value="Unassembled WGS sequence"/>
</dbReference>
<comment type="caution">
    <text evidence="1">The sequence shown here is derived from an EMBL/GenBank/DDBJ whole genome shotgun (WGS) entry which is preliminary data.</text>
</comment>
<proteinExistence type="predicted"/>
<dbReference type="EMBL" id="JABSTV010001250">
    <property type="protein sequence ID" value="KAH7955582.1"/>
    <property type="molecule type" value="Genomic_DNA"/>
</dbReference>
<reference evidence="1" key="1">
    <citation type="journal article" date="2020" name="Cell">
        <title>Large-Scale Comparative Analyses of Tick Genomes Elucidate Their Genetic Diversity and Vector Capacities.</title>
        <authorList>
            <consortium name="Tick Genome and Microbiome Consortium (TIGMIC)"/>
            <person name="Jia N."/>
            <person name="Wang J."/>
            <person name="Shi W."/>
            <person name="Du L."/>
            <person name="Sun Y."/>
            <person name="Zhan W."/>
            <person name="Jiang J.F."/>
            <person name="Wang Q."/>
            <person name="Zhang B."/>
            <person name="Ji P."/>
            <person name="Bell-Sakyi L."/>
            <person name="Cui X.M."/>
            <person name="Yuan T.T."/>
            <person name="Jiang B.G."/>
            <person name="Yang W.F."/>
            <person name="Lam T.T."/>
            <person name="Chang Q.C."/>
            <person name="Ding S.J."/>
            <person name="Wang X.J."/>
            <person name="Zhu J.G."/>
            <person name="Ruan X.D."/>
            <person name="Zhao L."/>
            <person name="Wei J.T."/>
            <person name="Ye R.Z."/>
            <person name="Que T.C."/>
            <person name="Du C.H."/>
            <person name="Zhou Y.H."/>
            <person name="Cheng J.X."/>
            <person name="Dai P.F."/>
            <person name="Guo W.B."/>
            <person name="Han X.H."/>
            <person name="Huang E.J."/>
            <person name="Li L.F."/>
            <person name="Wei W."/>
            <person name="Gao Y.C."/>
            <person name="Liu J.Z."/>
            <person name="Shao H.Z."/>
            <person name="Wang X."/>
            <person name="Wang C.C."/>
            <person name="Yang T.C."/>
            <person name="Huo Q.B."/>
            <person name="Li W."/>
            <person name="Chen H.Y."/>
            <person name="Chen S.E."/>
            <person name="Zhou L.G."/>
            <person name="Ni X.B."/>
            <person name="Tian J.H."/>
            <person name="Sheng Y."/>
            <person name="Liu T."/>
            <person name="Pan Y.S."/>
            <person name="Xia L.Y."/>
            <person name="Li J."/>
            <person name="Zhao F."/>
            <person name="Cao W.C."/>
        </authorList>
    </citation>
    <scope>NUCLEOTIDE SEQUENCE</scope>
    <source>
        <strain evidence="1">Rsan-2018</strain>
    </source>
</reference>
<protein>
    <submittedName>
        <fullName evidence="1">Uncharacterized protein</fullName>
    </submittedName>
</protein>
<evidence type="ECO:0000313" key="1">
    <source>
        <dbReference type="EMBL" id="KAH7955582.1"/>
    </source>
</evidence>
<dbReference type="VEuPathDB" id="VectorBase:RSAN_027653"/>
<accession>A0A9D4SVG4</accession>
<reference evidence="1" key="2">
    <citation type="submission" date="2021-09" db="EMBL/GenBank/DDBJ databases">
        <authorList>
            <person name="Jia N."/>
            <person name="Wang J."/>
            <person name="Shi W."/>
            <person name="Du L."/>
            <person name="Sun Y."/>
            <person name="Zhan W."/>
            <person name="Jiang J."/>
            <person name="Wang Q."/>
            <person name="Zhang B."/>
            <person name="Ji P."/>
            <person name="Sakyi L.B."/>
            <person name="Cui X."/>
            <person name="Yuan T."/>
            <person name="Jiang B."/>
            <person name="Yang W."/>
            <person name="Lam T.T.-Y."/>
            <person name="Chang Q."/>
            <person name="Ding S."/>
            <person name="Wang X."/>
            <person name="Zhu J."/>
            <person name="Ruan X."/>
            <person name="Zhao L."/>
            <person name="Wei J."/>
            <person name="Que T."/>
            <person name="Du C."/>
            <person name="Cheng J."/>
            <person name="Dai P."/>
            <person name="Han X."/>
            <person name="Huang E."/>
            <person name="Gao Y."/>
            <person name="Liu J."/>
            <person name="Shao H."/>
            <person name="Ye R."/>
            <person name="Li L."/>
            <person name="Wei W."/>
            <person name="Wang X."/>
            <person name="Wang C."/>
            <person name="Huo Q."/>
            <person name="Li W."/>
            <person name="Guo W."/>
            <person name="Chen H."/>
            <person name="Chen S."/>
            <person name="Zhou L."/>
            <person name="Zhou L."/>
            <person name="Ni X."/>
            <person name="Tian J."/>
            <person name="Zhou Y."/>
            <person name="Sheng Y."/>
            <person name="Liu T."/>
            <person name="Pan Y."/>
            <person name="Xia L."/>
            <person name="Li J."/>
            <person name="Zhao F."/>
            <person name="Cao W."/>
        </authorList>
    </citation>
    <scope>NUCLEOTIDE SEQUENCE</scope>
    <source>
        <strain evidence="1">Rsan-2018</strain>
        <tissue evidence="1">Larvae</tissue>
    </source>
</reference>
<name>A0A9D4SVG4_RHISA</name>
<organism evidence="1 2">
    <name type="scientific">Rhipicephalus sanguineus</name>
    <name type="common">Brown dog tick</name>
    <name type="synonym">Ixodes sanguineus</name>
    <dbReference type="NCBI Taxonomy" id="34632"/>
    <lineage>
        <taxon>Eukaryota</taxon>
        <taxon>Metazoa</taxon>
        <taxon>Ecdysozoa</taxon>
        <taxon>Arthropoda</taxon>
        <taxon>Chelicerata</taxon>
        <taxon>Arachnida</taxon>
        <taxon>Acari</taxon>
        <taxon>Parasitiformes</taxon>
        <taxon>Ixodida</taxon>
        <taxon>Ixodoidea</taxon>
        <taxon>Ixodidae</taxon>
        <taxon>Rhipicephalinae</taxon>
        <taxon>Rhipicephalus</taxon>
        <taxon>Rhipicephalus</taxon>
    </lineage>
</organism>
<gene>
    <name evidence="1" type="ORF">HPB52_001552</name>
</gene>
<evidence type="ECO:0000313" key="2">
    <source>
        <dbReference type="Proteomes" id="UP000821837"/>
    </source>
</evidence>
<sequence>MSTLGLTLHTDPAYPTRVGNSVTRDTCPDLTLTKNIQYADWVNTEETLGSDHCILNTTIRTHPLARPYGEAKLPDYTKFRQIYANSTPIEEQGYHAWSQQLVSTLRSTETQIKLSEATPALLDFVAGFAVRVQFPEISSSDAHVAITGSLLWDSPVSEERHRLGFSACMLDTAGILPTPVDATIIAAPLSDATTSRGHWRDKGGGECAGTGSASAEEVTIALALADPGCTTVLSDSRTAVRNYARDRVCVAAVQVLRAVNLADRTVTIKWFPAHMGRDVPLRGKANHSETANQAARGFTYRAAQAADSTEEWWCEAKDRMTEYSEVLIWFIAMNN</sequence>
<keyword evidence="2" id="KW-1185">Reference proteome</keyword>
<dbReference type="AlphaFoldDB" id="A0A9D4SVG4"/>